<keyword evidence="2" id="KW-1185">Reference proteome</keyword>
<protein>
    <recommendedName>
        <fullName evidence="3">DUF4406 domain-containing protein</fullName>
    </recommendedName>
</protein>
<evidence type="ECO:0000313" key="1">
    <source>
        <dbReference type="EMBL" id="SEA49865.1"/>
    </source>
</evidence>
<name>A0A1H4BNX1_9FIRM</name>
<evidence type="ECO:0008006" key="3">
    <source>
        <dbReference type="Google" id="ProtNLM"/>
    </source>
</evidence>
<dbReference type="Proteomes" id="UP000199394">
    <property type="component" value="Unassembled WGS sequence"/>
</dbReference>
<proteinExistence type="predicted"/>
<sequence>MLNKKYNELKLSKEKMYYICHPLTTYGDEDINRLMEQDLVKEILDIQPGVGLVRPFEILPEDVDESEAMGVCLKLLKMCDGIILMQNWERSEGCREEVVQAVRDEQEILVFENIVRSRG</sequence>
<accession>A0A1H4BNX1</accession>
<dbReference type="InterPro" id="IPR025518">
    <property type="entry name" value="DUF4406"/>
</dbReference>
<dbReference type="AlphaFoldDB" id="A0A1H4BNX1"/>
<gene>
    <name evidence="1" type="ORF">SAMN04515656_11220</name>
</gene>
<dbReference type="EMBL" id="FNRK01000012">
    <property type="protein sequence ID" value="SEA49865.1"/>
    <property type="molecule type" value="Genomic_DNA"/>
</dbReference>
<dbReference type="STRING" id="81409.SAMN04515656_11220"/>
<dbReference type="Pfam" id="PF14359">
    <property type="entry name" value="DUF4406"/>
    <property type="match status" value="1"/>
</dbReference>
<reference evidence="1 2" key="1">
    <citation type="submission" date="2016-10" db="EMBL/GenBank/DDBJ databases">
        <authorList>
            <person name="de Groot N.N."/>
        </authorList>
    </citation>
    <scope>NUCLEOTIDE SEQUENCE [LARGE SCALE GENOMIC DNA]</scope>
    <source>
        <strain evidence="1 2">SR12</strain>
    </source>
</reference>
<dbReference type="Gene3D" id="3.40.50.10400">
    <property type="entry name" value="Hypothetical protein PA1492"/>
    <property type="match status" value="1"/>
</dbReference>
<organism evidence="1 2">
    <name type="scientific">Eubacterium aggregans</name>
    <dbReference type="NCBI Taxonomy" id="81409"/>
    <lineage>
        <taxon>Bacteria</taxon>
        <taxon>Bacillati</taxon>
        <taxon>Bacillota</taxon>
        <taxon>Clostridia</taxon>
        <taxon>Eubacteriales</taxon>
        <taxon>Eubacteriaceae</taxon>
        <taxon>Eubacterium</taxon>
    </lineage>
</organism>
<evidence type="ECO:0000313" key="2">
    <source>
        <dbReference type="Proteomes" id="UP000199394"/>
    </source>
</evidence>